<comment type="caution">
    <text evidence="3">The sequence shown here is derived from an EMBL/GenBank/DDBJ whole genome shotgun (WGS) entry which is preliminary data.</text>
</comment>
<keyword evidence="1" id="KW-1133">Transmembrane helix</keyword>
<accession>A0A016U1T2</accession>
<dbReference type="Proteomes" id="UP000024635">
    <property type="component" value="Unassembled WGS sequence"/>
</dbReference>
<keyword evidence="1" id="KW-0812">Transmembrane</keyword>
<reference evidence="4" key="1">
    <citation type="journal article" date="2015" name="Nat. Genet.">
        <title>The genome and transcriptome of the zoonotic hookworm Ancylostoma ceylanicum identify infection-specific gene families.</title>
        <authorList>
            <person name="Schwarz E.M."/>
            <person name="Hu Y."/>
            <person name="Antoshechkin I."/>
            <person name="Miller M.M."/>
            <person name="Sternberg P.W."/>
            <person name="Aroian R.V."/>
        </authorList>
    </citation>
    <scope>NUCLEOTIDE SEQUENCE</scope>
    <source>
        <strain evidence="4">HY135</strain>
    </source>
</reference>
<dbReference type="Gene3D" id="2.60.40.3770">
    <property type="match status" value="1"/>
</dbReference>
<name>A0A016U1T2_9BILA</name>
<feature type="transmembrane region" description="Helical" evidence="1">
    <location>
        <begin position="450"/>
        <end position="473"/>
    </location>
</feature>
<dbReference type="AlphaFoldDB" id="A0A016U1T2"/>
<dbReference type="OrthoDB" id="5870576at2759"/>
<organism evidence="3 4">
    <name type="scientific">Ancylostoma ceylanicum</name>
    <dbReference type="NCBI Taxonomy" id="53326"/>
    <lineage>
        <taxon>Eukaryota</taxon>
        <taxon>Metazoa</taxon>
        <taxon>Ecdysozoa</taxon>
        <taxon>Nematoda</taxon>
        <taxon>Chromadorea</taxon>
        <taxon>Rhabditida</taxon>
        <taxon>Rhabditina</taxon>
        <taxon>Rhabditomorpha</taxon>
        <taxon>Strongyloidea</taxon>
        <taxon>Ancylostomatidae</taxon>
        <taxon>Ancylostomatinae</taxon>
        <taxon>Ancylostoma</taxon>
    </lineage>
</organism>
<gene>
    <name evidence="3" type="primary">Acey_s0063.g3446</name>
    <name evidence="3" type="ORF">Y032_0063g3446</name>
</gene>
<evidence type="ECO:0000259" key="2">
    <source>
        <dbReference type="Pfam" id="PF07245"/>
    </source>
</evidence>
<dbReference type="Pfam" id="PF07245">
    <property type="entry name" value="Phlebovirus_G2"/>
    <property type="match status" value="1"/>
</dbReference>
<protein>
    <recommendedName>
        <fullName evidence="2">Phlebovirus glycoprotein G2 fusion domain-containing protein</fullName>
    </recommendedName>
</protein>
<evidence type="ECO:0000256" key="1">
    <source>
        <dbReference type="SAM" id="Phobius"/>
    </source>
</evidence>
<keyword evidence="1" id="KW-0472">Membrane</keyword>
<dbReference type="InterPro" id="IPR009878">
    <property type="entry name" value="Phlebovirus_G2_fusion"/>
</dbReference>
<evidence type="ECO:0000313" key="4">
    <source>
        <dbReference type="Proteomes" id="UP000024635"/>
    </source>
</evidence>
<feature type="domain" description="Phlebovirus glycoprotein G2 fusion" evidence="2">
    <location>
        <begin position="3"/>
        <end position="300"/>
    </location>
</feature>
<keyword evidence="4" id="KW-1185">Reference proteome</keyword>
<proteinExistence type="predicted"/>
<sequence length="515" mass="57956">MRHTAELVCTDKNDCKYEYNQEVLFNSVNSELCIDIIHANNTIGVIKVTKKSIKMKCAKVSHYFTRDTFHKIWHKIRCAQMGSCTLDRCNTLTSTEVISEFSETKQYPGYSTCVHTCGGLPCGCLLPLPACSFMRLAHIPQTKIAYEVVSCLNWEPVVEISIEIMLHKVVKTKEFALQPYATKKLNEISITIISLQKPYSPLMENKFVLSEKETLTMPQSFQLPVACPNASMALRKFSGCYNRLNCICENLDSPNTCHCPETTIETIRAEDSNRFPIKTPFLEITSENDEIYAFSHEGETTLAISSSLMLDSANYVVIEECNLTPEQISGCYECLEGATLQISCFTEIETWITLRCESQIFSLQCTPKNSISNISLEFDHAVVKEKCHTTCGGVELEVPLQGILRYHPQNAKKSVFVNNDVHTSQGNWLTDVDIPDLAPMVEVIKNHWKAAIAAIGGVTLLIAATYMCGPTVIILLTKVVWIIIESLFKTIWQLSCTIFKIMRECATRISLRTEN</sequence>
<evidence type="ECO:0000313" key="3">
    <source>
        <dbReference type="EMBL" id="EYC08946.1"/>
    </source>
</evidence>
<dbReference type="STRING" id="53326.A0A016U1T2"/>
<dbReference type="EMBL" id="JARK01001399">
    <property type="protein sequence ID" value="EYC08946.1"/>
    <property type="molecule type" value="Genomic_DNA"/>
</dbReference>